<feature type="domain" description="ABC transporter" evidence="1">
    <location>
        <begin position="18"/>
        <end position="58"/>
    </location>
</feature>
<dbReference type="Pfam" id="PF00005">
    <property type="entry name" value="ABC_tran"/>
    <property type="match status" value="1"/>
</dbReference>
<protein>
    <submittedName>
        <fullName evidence="2">ATP-binding cassette domain-containing protein</fullName>
    </submittedName>
</protein>
<keyword evidence="3" id="KW-1185">Reference proteome</keyword>
<dbReference type="InterPro" id="IPR003439">
    <property type="entry name" value="ABC_transporter-like_ATP-bd"/>
</dbReference>
<comment type="caution">
    <text evidence="2">The sequence shown here is derived from an EMBL/GenBank/DDBJ whole genome shotgun (WGS) entry which is preliminary data.</text>
</comment>
<dbReference type="RefSeq" id="WP_210788195.1">
    <property type="nucleotide sequence ID" value="NZ_JAGPXB010000001.1"/>
</dbReference>
<dbReference type="PANTHER" id="PTHR42855:SF2">
    <property type="entry name" value="DRUG RESISTANCE ABC TRANSPORTER,ATP-BINDING PROTEIN"/>
    <property type="match status" value="1"/>
</dbReference>
<accession>A0ABS5CZ85</accession>
<gene>
    <name evidence="2" type="ORF">KBJ98_00005</name>
</gene>
<evidence type="ECO:0000313" key="2">
    <source>
        <dbReference type="EMBL" id="MBQ0907081.1"/>
    </source>
</evidence>
<keyword evidence="2" id="KW-0067">ATP-binding</keyword>
<name>A0ABS5CZ85_9FLAO</name>
<evidence type="ECO:0000313" key="3">
    <source>
        <dbReference type="Proteomes" id="UP000679008"/>
    </source>
</evidence>
<dbReference type="Gene3D" id="3.40.50.300">
    <property type="entry name" value="P-loop containing nucleotide triphosphate hydrolases"/>
    <property type="match status" value="1"/>
</dbReference>
<dbReference type="SUPFAM" id="SSF52540">
    <property type="entry name" value="P-loop containing nucleoside triphosphate hydrolases"/>
    <property type="match status" value="1"/>
</dbReference>
<dbReference type="EMBL" id="JAGPXB010000001">
    <property type="protein sequence ID" value="MBQ0907081.1"/>
    <property type="molecule type" value="Genomic_DNA"/>
</dbReference>
<reference evidence="2 3" key="1">
    <citation type="submission" date="2021-04" db="EMBL/GenBank/DDBJ databases">
        <title>Description of novel Flavobacterium sp. F-328.</title>
        <authorList>
            <person name="Saticioglu I.B."/>
        </authorList>
    </citation>
    <scope>NUCLEOTIDE SEQUENCE [LARGE SCALE GENOMIC DNA]</scope>
    <source>
        <strain evidence="2 3">F-328</strain>
    </source>
</reference>
<feature type="non-terminal residue" evidence="2">
    <location>
        <position position="59"/>
    </location>
</feature>
<dbReference type="InterPro" id="IPR051309">
    <property type="entry name" value="ABCF_ATPase"/>
</dbReference>
<evidence type="ECO:0000259" key="1">
    <source>
        <dbReference type="Pfam" id="PF00005"/>
    </source>
</evidence>
<dbReference type="PANTHER" id="PTHR42855">
    <property type="entry name" value="ABC TRANSPORTER ATP-BINDING SUBUNIT"/>
    <property type="match status" value="1"/>
</dbReference>
<proteinExistence type="predicted"/>
<keyword evidence="2" id="KW-0547">Nucleotide-binding</keyword>
<dbReference type="InterPro" id="IPR027417">
    <property type="entry name" value="P-loop_NTPase"/>
</dbReference>
<dbReference type="Proteomes" id="UP000679008">
    <property type="component" value="Unassembled WGS sequence"/>
</dbReference>
<sequence length="59" mass="6233">MLNIHNLSVSFGGSYLFEEVTFRLGAGDRVGLVGKNGAGKSTMLKMLARDFAPDSGVIS</sequence>
<organism evidence="2 3">
    <name type="scientific">Flavobacterium erciyesense</name>
    <dbReference type="NCBI Taxonomy" id="2825842"/>
    <lineage>
        <taxon>Bacteria</taxon>
        <taxon>Pseudomonadati</taxon>
        <taxon>Bacteroidota</taxon>
        <taxon>Flavobacteriia</taxon>
        <taxon>Flavobacteriales</taxon>
        <taxon>Flavobacteriaceae</taxon>
        <taxon>Flavobacterium</taxon>
    </lineage>
</organism>
<dbReference type="GO" id="GO:0005524">
    <property type="term" value="F:ATP binding"/>
    <property type="evidence" value="ECO:0007669"/>
    <property type="project" value="UniProtKB-KW"/>
</dbReference>